<evidence type="ECO:0000313" key="16">
    <source>
        <dbReference type="EMBL" id="OGZ66041.1"/>
    </source>
</evidence>
<evidence type="ECO:0000256" key="8">
    <source>
        <dbReference type="ARBA" id="ARBA00022960"/>
    </source>
</evidence>
<evidence type="ECO:0000256" key="11">
    <source>
        <dbReference type="ARBA" id="ARBA00023136"/>
    </source>
</evidence>
<dbReference type="GO" id="GO:0008360">
    <property type="term" value="P:regulation of cell shape"/>
    <property type="evidence" value="ECO:0007669"/>
    <property type="project" value="UniProtKB-KW"/>
</dbReference>
<dbReference type="Proteomes" id="UP000178380">
    <property type="component" value="Unassembled WGS sequence"/>
</dbReference>
<dbReference type="InterPro" id="IPR005311">
    <property type="entry name" value="PBP_dimer"/>
</dbReference>
<keyword evidence="9" id="KW-0573">Peptidoglycan synthesis</keyword>
<keyword evidence="8" id="KW-0133">Cell shape</keyword>
<evidence type="ECO:0000259" key="15">
    <source>
        <dbReference type="Pfam" id="PF03717"/>
    </source>
</evidence>
<evidence type="ECO:0000256" key="13">
    <source>
        <dbReference type="SAM" id="Phobius"/>
    </source>
</evidence>
<dbReference type="PANTHER" id="PTHR30627:SF2">
    <property type="entry name" value="PEPTIDOGLYCAN D,D-TRANSPEPTIDASE MRDA"/>
    <property type="match status" value="1"/>
</dbReference>
<dbReference type="Pfam" id="PF00905">
    <property type="entry name" value="Transpeptidase"/>
    <property type="match status" value="1"/>
</dbReference>
<evidence type="ECO:0000256" key="9">
    <source>
        <dbReference type="ARBA" id="ARBA00022984"/>
    </source>
</evidence>
<keyword evidence="11 13" id="KW-0472">Membrane</keyword>
<sequence length="641" mass="71580">MLNKRYRIKESINSIETHEVFLDTLAKIEEEKLGLSEKRFEVKIKERVIYVIFGFFLILALILFSKTFYFQILEGKKLYALGENNKGKINLVRAERGIIYDKNLKKLVSNSPAYDLVCDKRSFLASKPEYSKEIQIISNALQKKYTQIESDIIASEESKVVISENIVQEKLLVLEARLNDLPDCQIEKNTIRNYDMGPIFSHILGYMGKISKEDLQNIDNYTASDYIGKVGLERYYEQFLRGIPGRVENIKTATGIKKGDKVLSLEEPGNNLVLNIDADLQSKTYNALEASIKNIGSKKGTAIALNPKTGAILALVSYPAYDNNIFSKGISQTDFSALQSNPYQPFFNRAIAAKYPTGSTIKPFLASGALQENLISPAKLINDPGYILVHSKYDPNVTYKFAGVKPHGLVDMRKALAVSSNIYFYTVGGGYGDQQGLGPSRIKKYLDLYGFEQKTGIDLPGEFGGFVPSPEWKKQIKDESWWDGDTYNLSIGQSDLQVTPLQVAVAYAAIANGGTLYKPQIVQKITSSDQKSILQEFKPEIISQNFIDKQNLQIVREGMRDGVQKDYGSSHMLSNLPVAVAGKTGTAETSKAGIYNTWSVNFAPYDNPEIVFLATIEGVEGLRSATLPVAHDVLQYYFTKK</sequence>
<evidence type="ECO:0000256" key="6">
    <source>
        <dbReference type="ARBA" id="ARBA00022692"/>
    </source>
</evidence>
<dbReference type="SUPFAM" id="SSF56519">
    <property type="entry name" value="Penicillin binding protein dimerisation domain"/>
    <property type="match status" value="1"/>
</dbReference>
<evidence type="ECO:0000256" key="5">
    <source>
        <dbReference type="ARBA" id="ARBA00022670"/>
    </source>
</evidence>
<evidence type="ECO:0000256" key="4">
    <source>
        <dbReference type="ARBA" id="ARBA00022519"/>
    </source>
</evidence>
<dbReference type="Gene3D" id="3.90.1310.10">
    <property type="entry name" value="Penicillin-binding protein 2a (Domain 2)"/>
    <property type="match status" value="1"/>
</dbReference>
<dbReference type="InterPro" id="IPR050515">
    <property type="entry name" value="Beta-lactam/transpept"/>
</dbReference>
<evidence type="ECO:0000313" key="17">
    <source>
        <dbReference type="Proteomes" id="UP000178380"/>
    </source>
</evidence>
<feature type="domain" description="Penicillin-binding protein transpeptidase" evidence="14">
    <location>
        <begin position="300"/>
        <end position="631"/>
    </location>
</feature>
<dbReference type="STRING" id="1802205.A3C58_00565"/>
<evidence type="ECO:0000256" key="3">
    <source>
        <dbReference type="ARBA" id="ARBA00022475"/>
    </source>
</evidence>
<keyword evidence="6 13" id="KW-0812">Transmembrane</keyword>
<feature type="domain" description="Penicillin-binding protein dimerisation" evidence="15">
    <location>
        <begin position="93"/>
        <end position="252"/>
    </location>
</feature>
<proteinExistence type="predicted"/>
<dbReference type="GO" id="GO:0008658">
    <property type="term" value="F:penicillin binding"/>
    <property type="evidence" value="ECO:0007669"/>
    <property type="project" value="InterPro"/>
</dbReference>
<reference evidence="16 17" key="1">
    <citation type="journal article" date="2016" name="Nat. Commun.">
        <title>Thousands of microbial genomes shed light on interconnected biogeochemical processes in an aquifer system.</title>
        <authorList>
            <person name="Anantharaman K."/>
            <person name="Brown C.T."/>
            <person name="Hug L.A."/>
            <person name="Sharon I."/>
            <person name="Castelle C.J."/>
            <person name="Probst A.J."/>
            <person name="Thomas B.C."/>
            <person name="Singh A."/>
            <person name="Wilkins M.J."/>
            <person name="Karaoz U."/>
            <person name="Brodie E.L."/>
            <person name="Williams K.H."/>
            <person name="Hubbard S.S."/>
            <person name="Banfield J.F."/>
        </authorList>
    </citation>
    <scope>NUCLEOTIDE SEQUENCE [LARGE SCALE GENOMIC DNA]</scope>
</reference>
<dbReference type="SUPFAM" id="SSF56601">
    <property type="entry name" value="beta-lactamase/transpeptidase-like"/>
    <property type="match status" value="1"/>
</dbReference>
<protein>
    <submittedName>
        <fullName evidence="16">Penicillin-binding protein 2</fullName>
    </submittedName>
</protein>
<gene>
    <name evidence="16" type="ORF">A3C58_00565</name>
</gene>
<dbReference type="Gene3D" id="3.30.1390.30">
    <property type="entry name" value="Penicillin-binding protein 2a, domain 3"/>
    <property type="match status" value="1"/>
</dbReference>
<evidence type="ECO:0000256" key="1">
    <source>
        <dbReference type="ARBA" id="ARBA00004167"/>
    </source>
</evidence>
<dbReference type="InterPro" id="IPR036138">
    <property type="entry name" value="PBP_dimer_sf"/>
</dbReference>
<dbReference type="EMBL" id="MHOR01000036">
    <property type="protein sequence ID" value="OGZ66041.1"/>
    <property type="molecule type" value="Genomic_DNA"/>
</dbReference>
<dbReference type="GO" id="GO:0071555">
    <property type="term" value="P:cell wall organization"/>
    <property type="evidence" value="ECO:0007669"/>
    <property type="project" value="UniProtKB-KW"/>
</dbReference>
<keyword evidence="3" id="KW-1003">Cell membrane</keyword>
<dbReference type="AlphaFoldDB" id="A0A1G2HUY1"/>
<dbReference type="GO" id="GO:0005886">
    <property type="term" value="C:plasma membrane"/>
    <property type="evidence" value="ECO:0007669"/>
    <property type="project" value="UniProtKB-SubCell"/>
</dbReference>
<feature type="transmembrane region" description="Helical" evidence="13">
    <location>
        <begin position="48"/>
        <end position="69"/>
    </location>
</feature>
<dbReference type="GO" id="GO:0006508">
    <property type="term" value="P:proteolysis"/>
    <property type="evidence" value="ECO:0007669"/>
    <property type="project" value="UniProtKB-KW"/>
</dbReference>
<accession>A0A1G2HUY1</accession>
<dbReference type="NCBIfam" id="TIGR03423">
    <property type="entry name" value="pbp2_mrdA"/>
    <property type="match status" value="1"/>
</dbReference>
<comment type="caution">
    <text evidence="16">The sequence shown here is derived from an EMBL/GenBank/DDBJ whole genome shotgun (WGS) entry which is preliminary data.</text>
</comment>
<evidence type="ECO:0000256" key="7">
    <source>
        <dbReference type="ARBA" id="ARBA00022801"/>
    </source>
</evidence>
<name>A0A1G2HUY1_9BACT</name>
<keyword evidence="12" id="KW-0961">Cell wall biogenesis/degradation</keyword>
<dbReference type="Gene3D" id="3.40.710.10">
    <property type="entry name" value="DD-peptidase/beta-lactamase superfamily"/>
    <property type="match status" value="1"/>
</dbReference>
<evidence type="ECO:0000259" key="14">
    <source>
        <dbReference type="Pfam" id="PF00905"/>
    </source>
</evidence>
<organism evidence="16 17">
    <name type="scientific">Candidatus Staskawiczbacteria bacterium RIFCSPHIGHO2_02_FULL_34_10</name>
    <dbReference type="NCBI Taxonomy" id="1802205"/>
    <lineage>
        <taxon>Bacteria</taxon>
        <taxon>Candidatus Staskawicziibacteriota</taxon>
    </lineage>
</organism>
<dbReference type="GO" id="GO:0009002">
    <property type="term" value="F:serine-type D-Ala-D-Ala carboxypeptidase activity"/>
    <property type="evidence" value="ECO:0007669"/>
    <property type="project" value="InterPro"/>
</dbReference>
<dbReference type="InterPro" id="IPR001460">
    <property type="entry name" value="PCN-bd_Tpept"/>
</dbReference>
<evidence type="ECO:0000256" key="2">
    <source>
        <dbReference type="ARBA" id="ARBA00004236"/>
    </source>
</evidence>
<keyword evidence="4" id="KW-0997">Cell inner membrane</keyword>
<dbReference type="PANTHER" id="PTHR30627">
    <property type="entry name" value="PEPTIDOGLYCAN D,D-TRANSPEPTIDASE"/>
    <property type="match status" value="1"/>
</dbReference>
<evidence type="ECO:0000256" key="10">
    <source>
        <dbReference type="ARBA" id="ARBA00022989"/>
    </source>
</evidence>
<evidence type="ECO:0000256" key="12">
    <source>
        <dbReference type="ARBA" id="ARBA00023316"/>
    </source>
</evidence>
<keyword evidence="5" id="KW-0645">Protease</keyword>
<dbReference type="InterPro" id="IPR012338">
    <property type="entry name" value="Beta-lactam/transpept-like"/>
</dbReference>
<dbReference type="GO" id="GO:0009252">
    <property type="term" value="P:peptidoglycan biosynthetic process"/>
    <property type="evidence" value="ECO:0007669"/>
    <property type="project" value="UniProtKB-KW"/>
</dbReference>
<dbReference type="GO" id="GO:0071972">
    <property type="term" value="F:peptidoglycan L,D-transpeptidase activity"/>
    <property type="evidence" value="ECO:0007669"/>
    <property type="project" value="TreeGrafter"/>
</dbReference>
<dbReference type="InterPro" id="IPR017790">
    <property type="entry name" value="Penicillin-binding_protein_2"/>
</dbReference>
<keyword evidence="7" id="KW-0378">Hydrolase</keyword>
<dbReference type="Pfam" id="PF03717">
    <property type="entry name" value="PBP_dimer"/>
    <property type="match status" value="1"/>
</dbReference>
<comment type="subcellular location">
    <subcellularLocation>
        <location evidence="2">Cell membrane</location>
    </subcellularLocation>
    <subcellularLocation>
        <location evidence="1">Membrane</location>
        <topology evidence="1">Single-pass membrane protein</topology>
    </subcellularLocation>
</comment>
<keyword evidence="10 13" id="KW-1133">Transmembrane helix</keyword>